<evidence type="ECO:0000313" key="2">
    <source>
        <dbReference type="Proteomes" id="UP000179153"/>
    </source>
</evidence>
<comment type="caution">
    <text evidence="1">The sequence shown here is derived from an EMBL/GenBank/DDBJ whole genome shotgun (WGS) entry which is preliminary data.</text>
</comment>
<protein>
    <submittedName>
        <fullName evidence="1">Uncharacterized protein</fullName>
    </submittedName>
</protein>
<sequence>MKRYSLLVSAIVTIAALLMLAVTNWDKSDSASVQGDTISERALSVAQKVDNEKSGDFFSVTSGHITSRGLSALLVKQGRPVEIIKRGGPQDLEFSPLLTERTLWFTIMVTRSIMTLDLPVVVESEKFIDITIMTPQEQDQLFEAAADLLKLTAKYLTDDPRAFKYIVISVMYPSGYSEQSLTNFEELTDFAAQAPVLDEWKEFYVNRLARMQPFVVILVN</sequence>
<dbReference type="EMBL" id="MHOI01000031">
    <property type="protein sequence ID" value="OGZ61055.1"/>
    <property type="molecule type" value="Genomic_DNA"/>
</dbReference>
<dbReference type="STRING" id="1802163.A2932_01075"/>
<organism evidence="1 2">
    <name type="scientific">Candidatus Spechtbacteria bacterium RIFCSPLOWO2_01_FULL_46_10</name>
    <dbReference type="NCBI Taxonomy" id="1802163"/>
    <lineage>
        <taxon>Bacteria</taxon>
        <taxon>Candidatus Spechtiibacteriota</taxon>
    </lineage>
</organism>
<evidence type="ECO:0000313" key="1">
    <source>
        <dbReference type="EMBL" id="OGZ61055.1"/>
    </source>
</evidence>
<dbReference type="AlphaFoldDB" id="A0A1G2HF08"/>
<proteinExistence type="predicted"/>
<reference evidence="1 2" key="1">
    <citation type="journal article" date="2016" name="Nat. Commun.">
        <title>Thousands of microbial genomes shed light on interconnected biogeochemical processes in an aquifer system.</title>
        <authorList>
            <person name="Anantharaman K."/>
            <person name="Brown C.T."/>
            <person name="Hug L.A."/>
            <person name="Sharon I."/>
            <person name="Castelle C.J."/>
            <person name="Probst A.J."/>
            <person name="Thomas B.C."/>
            <person name="Singh A."/>
            <person name="Wilkins M.J."/>
            <person name="Karaoz U."/>
            <person name="Brodie E.L."/>
            <person name="Williams K.H."/>
            <person name="Hubbard S.S."/>
            <person name="Banfield J.F."/>
        </authorList>
    </citation>
    <scope>NUCLEOTIDE SEQUENCE [LARGE SCALE GENOMIC DNA]</scope>
</reference>
<accession>A0A1G2HF08</accession>
<name>A0A1G2HF08_9BACT</name>
<dbReference type="Proteomes" id="UP000179153">
    <property type="component" value="Unassembled WGS sequence"/>
</dbReference>
<gene>
    <name evidence="1" type="ORF">A2932_01075</name>
</gene>